<proteinExistence type="predicted"/>
<dbReference type="GeneID" id="88356347"/>
<dbReference type="Proteomes" id="UP000221961">
    <property type="component" value="Chromosome"/>
</dbReference>
<evidence type="ECO:0000313" key="1">
    <source>
        <dbReference type="EMBL" id="ATL65298.1"/>
    </source>
</evidence>
<reference evidence="1 2" key="1">
    <citation type="submission" date="2017-10" db="EMBL/GenBank/DDBJ databases">
        <title>Comparative genomics between pathogenic Norcardia.</title>
        <authorList>
            <person name="Zeng L."/>
        </authorList>
    </citation>
    <scope>NUCLEOTIDE SEQUENCE [LARGE SCALE GENOMIC DNA]</scope>
    <source>
        <strain evidence="1 2">NC_YFY_NT001</strain>
    </source>
</reference>
<gene>
    <name evidence="1" type="ORF">CRH09_02725</name>
</gene>
<dbReference type="RefSeq" id="WP_098692600.1">
    <property type="nucleotide sequence ID" value="NZ_CP023778.1"/>
</dbReference>
<accession>A0A291RDA8</accession>
<sequence length="165" mass="17378">MSQSPSALLPTAEDLLDAMAGKPSDDQLLTAAAQMLPLNRQRYLAAGVLIHSDLPAVDEIRRAGVLLTSAVIALSRLAYAIDYYAAERLRRIDTVPGATQSAARLGEAAGWLAFVLARDAAERALGGSGNGSELGELCDAYNGLRARLLAGQITLRPPETPPDVL</sequence>
<protein>
    <submittedName>
        <fullName evidence="1">Uncharacterized protein</fullName>
    </submittedName>
</protein>
<dbReference type="AlphaFoldDB" id="A0A291RDA8"/>
<organism evidence="1 2">
    <name type="scientific">Nocardia terpenica</name>
    <dbReference type="NCBI Taxonomy" id="455432"/>
    <lineage>
        <taxon>Bacteria</taxon>
        <taxon>Bacillati</taxon>
        <taxon>Actinomycetota</taxon>
        <taxon>Actinomycetes</taxon>
        <taxon>Mycobacteriales</taxon>
        <taxon>Nocardiaceae</taxon>
        <taxon>Nocardia</taxon>
    </lineage>
</organism>
<evidence type="ECO:0000313" key="2">
    <source>
        <dbReference type="Proteomes" id="UP000221961"/>
    </source>
</evidence>
<dbReference type="EMBL" id="CP023778">
    <property type="protein sequence ID" value="ATL65298.1"/>
    <property type="molecule type" value="Genomic_DNA"/>
</dbReference>
<dbReference type="KEGG" id="ntp:CRH09_02725"/>
<name>A0A291RDA8_9NOCA</name>